<feature type="compositionally biased region" description="Low complexity" evidence="2">
    <location>
        <begin position="763"/>
        <end position="772"/>
    </location>
</feature>
<feature type="region of interest" description="Disordered" evidence="2">
    <location>
        <begin position="115"/>
        <end position="185"/>
    </location>
</feature>
<evidence type="ECO:0000259" key="3">
    <source>
        <dbReference type="PROSITE" id="PS50048"/>
    </source>
</evidence>
<dbReference type="EMBL" id="LCWV01000001">
    <property type="protein sequence ID" value="PWI76834.1"/>
    <property type="molecule type" value="Genomic_DNA"/>
</dbReference>
<feature type="domain" description="Zn(2)-C6 fungal-type" evidence="3">
    <location>
        <begin position="546"/>
        <end position="582"/>
    </location>
</feature>
<feature type="region of interest" description="Disordered" evidence="2">
    <location>
        <begin position="1536"/>
        <end position="1556"/>
    </location>
</feature>
<accession>A0A2U3EQP9</accession>
<feature type="compositionally biased region" description="Low complexity" evidence="2">
    <location>
        <begin position="1541"/>
        <end position="1556"/>
    </location>
</feature>
<evidence type="ECO:0000256" key="1">
    <source>
        <dbReference type="ARBA" id="ARBA00023242"/>
    </source>
</evidence>
<feature type="region of interest" description="Disordered" evidence="2">
    <location>
        <begin position="419"/>
        <end position="450"/>
    </location>
</feature>
<dbReference type="GO" id="GO:0000981">
    <property type="term" value="F:DNA-binding transcription factor activity, RNA polymerase II-specific"/>
    <property type="evidence" value="ECO:0007669"/>
    <property type="project" value="InterPro"/>
</dbReference>
<dbReference type="InterPro" id="IPR001138">
    <property type="entry name" value="Zn2Cys6_DnaBD"/>
</dbReference>
<dbReference type="InterPro" id="IPR036864">
    <property type="entry name" value="Zn2-C6_fun-type_DNA-bd_sf"/>
</dbReference>
<evidence type="ECO:0000313" key="5">
    <source>
        <dbReference type="Proteomes" id="UP000245956"/>
    </source>
</evidence>
<comment type="caution">
    <text evidence="4">The sequence shown here is derived from an EMBL/GenBank/DDBJ whole genome shotgun (WGS) entry which is preliminary data.</text>
</comment>
<dbReference type="PROSITE" id="PS50048">
    <property type="entry name" value="ZN2_CY6_FUNGAL_2"/>
    <property type="match status" value="1"/>
</dbReference>
<dbReference type="CDD" id="cd12148">
    <property type="entry name" value="fungal_TF_MHR"/>
    <property type="match status" value="1"/>
</dbReference>
<dbReference type="InterPro" id="IPR052780">
    <property type="entry name" value="AAA_Catabolism_Regulators"/>
</dbReference>
<evidence type="ECO:0000313" key="4">
    <source>
        <dbReference type="EMBL" id="PWI76834.1"/>
    </source>
</evidence>
<feature type="compositionally biased region" description="Low complexity" evidence="2">
    <location>
        <begin position="370"/>
        <end position="379"/>
    </location>
</feature>
<gene>
    <name evidence="4" type="ORF">PCL_04028</name>
</gene>
<feature type="compositionally biased region" description="Basic and acidic residues" evidence="2">
    <location>
        <begin position="644"/>
        <end position="658"/>
    </location>
</feature>
<dbReference type="Proteomes" id="UP000245956">
    <property type="component" value="Unassembled WGS sequence"/>
</dbReference>
<feature type="region of interest" description="Disordered" evidence="2">
    <location>
        <begin position="1356"/>
        <end position="1387"/>
    </location>
</feature>
<feature type="region of interest" description="Disordered" evidence="2">
    <location>
        <begin position="490"/>
        <end position="538"/>
    </location>
</feature>
<dbReference type="FunFam" id="4.10.240.10:FF:000012">
    <property type="entry name" value="C6 transcription factor"/>
    <property type="match status" value="1"/>
</dbReference>
<dbReference type="PANTHER" id="PTHR31644">
    <property type="entry name" value="TRANSCRIPTIONAL ACTIVATOR ARO80-RELATED"/>
    <property type="match status" value="1"/>
</dbReference>
<feature type="region of interest" description="Disordered" evidence="2">
    <location>
        <begin position="703"/>
        <end position="783"/>
    </location>
</feature>
<dbReference type="Pfam" id="PF00172">
    <property type="entry name" value="Zn_clus"/>
    <property type="match status" value="1"/>
</dbReference>
<dbReference type="CDD" id="cd00067">
    <property type="entry name" value="GAL4"/>
    <property type="match status" value="1"/>
</dbReference>
<dbReference type="Gene3D" id="4.10.240.10">
    <property type="entry name" value="Zn(2)-C6 fungal-type DNA-binding domain"/>
    <property type="match status" value="1"/>
</dbReference>
<reference evidence="4 5" key="1">
    <citation type="journal article" date="2016" name="Front. Microbiol.">
        <title>Genome and transcriptome sequences reveal the specific parasitism of the nematophagous Purpureocillium lilacinum 36-1.</title>
        <authorList>
            <person name="Xie J."/>
            <person name="Li S."/>
            <person name="Mo C."/>
            <person name="Xiao X."/>
            <person name="Peng D."/>
            <person name="Wang G."/>
            <person name="Xiao Y."/>
        </authorList>
    </citation>
    <scope>NUCLEOTIDE SEQUENCE [LARGE SCALE GENOMIC DNA]</scope>
    <source>
        <strain evidence="4 5">36-1</strain>
    </source>
</reference>
<feature type="compositionally biased region" description="Polar residues" evidence="2">
    <location>
        <begin position="703"/>
        <end position="718"/>
    </location>
</feature>
<feature type="region of interest" description="Disordered" evidence="2">
    <location>
        <begin position="21"/>
        <end position="58"/>
    </location>
</feature>
<dbReference type="GO" id="GO:0045944">
    <property type="term" value="P:positive regulation of transcription by RNA polymerase II"/>
    <property type="evidence" value="ECO:0007669"/>
    <property type="project" value="TreeGrafter"/>
</dbReference>
<dbReference type="GO" id="GO:0009074">
    <property type="term" value="P:aromatic amino acid family catabolic process"/>
    <property type="evidence" value="ECO:0007669"/>
    <property type="project" value="TreeGrafter"/>
</dbReference>
<feature type="compositionally biased region" description="Low complexity" evidence="2">
    <location>
        <begin position="496"/>
        <end position="538"/>
    </location>
</feature>
<organism evidence="4 5">
    <name type="scientific">Purpureocillium lilacinum</name>
    <name type="common">Paecilomyces lilacinus</name>
    <dbReference type="NCBI Taxonomy" id="33203"/>
    <lineage>
        <taxon>Eukaryota</taxon>
        <taxon>Fungi</taxon>
        <taxon>Dikarya</taxon>
        <taxon>Ascomycota</taxon>
        <taxon>Pezizomycotina</taxon>
        <taxon>Sordariomycetes</taxon>
        <taxon>Hypocreomycetidae</taxon>
        <taxon>Hypocreales</taxon>
        <taxon>Ophiocordycipitaceae</taxon>
        <taxon>Purpureocillium</taxon>
    </lineage>
</organism>
<evidence type="ECO:0000256" key="2">
    <source>
        <dbReference type="SAM" id="MobiDB-lite"/>
    </source>
</evidence>
<proteinExistence type="predicted"/>
<feature type="compositionally biased region" description="Polar residues" evidence="2">
    <location>
        <begin position="1091"/>
        <end position="1100"/>
    </location>
</feature>
<feature type="compositionally biased region" description="Pro residues" evidence="2">
    <location>
        <begin position="352"/>
        <end position="369"/>
    </location>
</feature>
<keyword evidence="1" id="KW-0539">Nucleus</keyword>
<dbReference type="SUPFAM" id="SSF57701">
    <property type="entry name" value="Zn2/Cys6 DNA-binding domain"/>
    <property type="match status" value="1"/>
</dbReference>
<dbReference type="GO" id="GO:0008270">
    <property type="term" value="F:zinc ion binding"/>
    <property type="evidence" value="ECO:0007669"/>
    <property type="project" value="InterPro"/>
</dbReference>
<sequence>MEVFGAGVLLVRRWYLQSSSPRPSRQFQQGRGANVTCKTQHDPGPGQGPQLANSDDWSEKRCDWLTARPLPPAIGPCVGKGGSRQALEEPFGPSGLWAAPPPACQLLVQRGAQRGVRAAPSPVSGGHDMQWTDCATPPLPSAPPLEGGGGGAHRATQATHRPPTGAHSPPNGRPQARDRSPGAANCGSQRADFCGGVAGTTTTVAGLKKRATAWYECRYLAVPRDEGCATHAATVAALCRSLAHHSLSRASYATLTVFDDTSLSRGHALRRAHARYRPSHPNQRVYSAARCYGTFVSTPTPLTRAAPGSEQTLAKKKGPRVKKIVYLPSTRYERSSGTPSVARPVVIVAKGPPPKPTLERLPSPPPSPPLLFHTLTPSTANPGSSGQGSAFASPLPLAAAATVVVGRRRTLLISFSSASAPAAGRVSRPPSGCRCEPLRDARLDPAQQPPDRFTSALALVVLANPPQAELPLPSPSRTRPRGGLALPAMAQSQYGTAQSSPSISAATPAARPRSNEQSQPPRSQSQQRDADADAQQNAQHKRVYQACIPCRRRKVRCDLGSVDNPHDPPCVRCRRESKECYFSATRRKRKTDDGEGSDADEYVIRNGRKRLHAAASPPPRLDRRFYSDVPLTPGGSHGRSQPLRRPDGSRVRDRRNGEFDGEGDANQQLENLEAQTVMRREMYGPHDALDLLYKAATDRFVVESSSRPSDNADVTSPAANHRREGSTASGTTVPAPQPTPKEPTGREAPRPTSMSVKLEHQQQLHQQQAVQQPIDPDLAQQPGIRSNPGYLSALRAWSRFRFVRAGWFTSQEAIEYIDYYYKYLSPMTPISPPTFSDPSSHITLLTEEPILTVTLLTIASRYRQMPGTGGHCRSHAIPDQLWNYLRGMIERCLWGQEAFGGGFCGSGGSSALIMEETDTSSTAPWRGMRKGSLRTLGTIESLLILTEWHPRALHFPPQEATDELMLPDYDATPMVGVDPTRNVGAGFGGKRIESWLEPAWRSDRMCWMLLSTAMGLAYELGVFDDIDEMLKDDAITRPEFQDEGYRTRANRIKRLLLIYTSQLAGRLGWTSMTPEHLRKADPAVARRRTMSSDGATPSSSSLANGFNYVPDLELDDQIIHCWAGISNAMHLGNEKLFRSRQHTTEIIQTGKYVELLREFAPMLRDWYREFELFRLPQFIRHILTIEYEYVRIYVNSLSLQAVVERCTNNAGNTAAANGDGQATNQQLSPQTMINYGKLPLGQLGGFTVHDQEYVREVVDGCRNLLRTVVEGLLPGGYLKHAPVRTYFRIISGAMFLLKTFALGAPRSDVKLSIDLMDATVEALRNCVVDDVHLGIRFADLLETLTSRLRNRFIQAPTMQQSSGRGQSPQPEGAGAAGPNGDSTANWVGGHAQRLREGLNGQCEFPGGGDLLKRACTNNLAPDRAGSPTAEGNNISATPFDLSAGNFPYPGTTSIGPSTPAAHVDSHHPPGGGMDMHMFEEWNNAGNEMWYLPPGPAFFQNMENSSVAMTAEGVNVGGLDLLEYMAMDPVQFSGIGEGPGSANGANSGNNNGGSSAA</sequence>
<feature type="compositionally biased region" description="Low complexity" evidence="2">
    <location>
        <begin position="1359"/>
        <end position="1370"/>
    </location>
</feature>
<dbReference type="PANTHER" id="PTHR31644:SF2">
    <property type="entry name" value="TRANSCRIPTIONAL ACTIVATOR ARO80-RELATED"/>
    <property type="match status" value="1"/>
</dbReference>
<feature type="region of interest" description="Disordered" evidence="2">
    <location>
        <begin position="608"/>
        <end position="670"/>
    </location>
</feature>
<feature type="region of interest" description="Disordered" evidence="2">
    <location>
        <begin position="1080"/>
        <end position="1100"/>
    </location>
</feature>
<dbReference type="SMART" id="SM00066">
    <property type="entry name" value="GAL4"/>
    <property type="match status" value="1"/>
</dbReference>
<feature type="region of interest" description="Disordered" evidence="2">
    <location>
        <begin position="352"/>
        <end position="390"/>
    </location>
</feature>
<dbReference type="GO" id="GO:0005634">
    <property type="term" value="C:nucleus"/>
    <property type="evidence" value="ECO:0007669"/>
    <property type="project" value="TreeGrafter"/>
</dbReference>
<name>A0A2U3EQP9_PURLI</name>
<dbReference type="PROSITE" id="PS00463">
    <property type="entry name" value="ZN2_CY6_FUNGAL_1"/>
    <property type="match status" value="1"/>
</dbReference>
<protein>
    <submittedName>
        <fullName evidence="4">C6 transcription factor</fullName>
    </submittedName>
</protein>